<name>A0A4D7QQW6_9HYPH</name>
<dbReference type="KEGG" id="paqt:E8L99_16805"/>
<proteinExistence type="predicted"/>
<evidence type="ECO:0000313" key="1">
    <source>
        <dbReference type="EMBL" id="QCK87297.1"/>
    </source>
</evidence>
<organism evidence="1 2">
    <name type="scientific">Phreatobacter aquaticus</name>
    <dbReference type="NCBI Taxonomy" id="2570229"/>
    <lineage>
        <taxon>Bacteria</taxon>
        <taxon>Pseudomonadati</taxon>
        <taxon>Pseudomonadota</taxon>
        <taxon>Alphaproteobacteria</taxon>
        <taxon>Hyphomicrobiales</taxon>
        <taxon>Phreatobacteraceae</taxon>
        <taxon>Phreatobacter</taxon>
    </lineage>
</organism>
<dbReference type="OrthoDB" id="9915460at2"/>
<gene>
    <name evidence="1" type="ORF">E8L99_16805</name>
</gene>
<protein>
    <submittedName>
        <fullName evidence="1">Uncharacterized protein</fullName>
    </submittedName>
</protein>
<keyword evidence="2" id="KW-1185">Reference proteome</keyword>
<dbReference type="AlphaFoldDB" id="A0A4D7QQW6"/>
<evidence type="ECO:0000313" key="2">
    <source>
        <dbReference type="Proteomes" id="UP000298588"/>
    </source>
</evidence>
<dbReference type="Proteomes" id="UP000298588">
    <property type="component" value="Chromosome"/>
</dbReference>
<accession>A0A4D7QQW6</accession>
<reference evidence="1 2" key="1">
    <citation type="submission" date="2019-04" db="EMBL/GenBank/DDBJ databases">
        <title>Phreatobacter aquaticus sp. nov.</title>
        <authorList>
            <person name="Choi A."/>
            <person name="Baek K."/>
        </authorList>
    </citation>
    <scope>NUCLEOTIDE SEQUENCE [LARGE SCALE GENOMIC DNA]</scope>
    <source>
        <strain evidence="1 2">NMCR1094</strain>
    </source>
</reference>
<dbReference type="RefSeq" id="WP_137100626.1">
    <property type="nucleotide sequence ID" value="NZ_CP039865.1"/>
</dbReference>
<dbReference type="EMBL" id="CP039865">
    <property type="protein sequence ID" value="QCK87297.1"/>
    <property type="molecule type" value="Genomic_DNA"/>
</dbReference>
<sequence length="141" mass="15004">MVAKSLARLQVNRTNEDARLFNWYMPRFTEAAWQAASVSASAAMAASLTIAHRMTMLADPSAMSDSKNHAEAMRMVTEKMDAAAEGSFAAAAEASRFVMRSAMGQVSPDDIAHGLMKIGVAATKPATRKVKANARRLSAGG</sequence>